<gene>
    <name evidence="3" type="primary">catD_3</name>
    <name evidence="3" type="ORF">NCTC12993_02341</name>
</gene>
<dbReference type="AlphaFoldDB" id="A0A485APF6"/>
<keyword evidence="1 3" id="KW-0378">Hydrolase</keyword>
<dbReference type="PRINTS" id="PR00111">
    <property type="entry name" value="ABHYDROLASE"/>
</dbReference>
<evidence type="ECO:0000259" key="2">
    <source>
        <dbReference type="Pfam" id="PF00561"/>
    </source>
</evidence>
<dbReference type="EC" id="3.1.1.24" evidence="3"/>
<dbReference type="GO" id="GO:0047570">
    <property type="term" value="F:3-oxoadipate enol-lactonase activity"/>
    <property type="evidence" value="ECO:0007669"/>
    <property type="project" value="UniProtKB-EC"/>
</dbReference>
<name>A0A485APF6_KLUCR</name>
<dbReference type="EMBL" id="CAADJD010000018">
    <property type="protein sequence ID" value="VFS62855.1"/>
    <property type="molecule type" value="Genomic_DNA"/>
</dbReference>
<dbReference type="Gene3D" id="3.40.50.1820">
    <property type="entry name" value="alpha/beta hydrolase"/>
    <property type="match status" value="1"/>
</dbReference>
<evidence type="ECO:0000313" key="3">
    <source>
        <dbReference type="EMBL" id="VFS62855.1"/>
    </source>
</evidence>
<dbReference type="InterPro" id="IPR050266">
    <property type="entry name" value="AB_hydrolase_sf"/>
</dbReference>
<dbReference type="PANTHER" id="PTHR43798">
    <property type="entry name" value="MONOACYLGLYCEROL LIPASE"/>
    <property type="match status" value="1"/>
</dbReference>
<dbReference type="InterPro" id="IPR000073">
    <property type="entry name" value="AB_hydrolase_1"/>
</dbReference>
<organism evidence="3 4">
    <name type="scientific">Kluyvera cryocrescens</name>
    <name type="common">Kluyvera citrophila</name>
    <dbReference type="NCBI Taxonomy" id="580"/>
    <lineage>
        <taxon>Bacteria</taxon>
        <taxon>Pseudomonadati</taxon>
        <taxon>Pseudomonadota</taxon>
        <taxon>Gammaproteobacteria</taxon>
        <taxon>Enterobacterales</taxon>
        <taxon>Enterobacteriaceae</taxon>
        <taxon>Kluyvera</taxon>
    </lineage>
</organism>
<sequence>MMTGFREQGTGIPLMLLHGISSGAASWHKQMALPGFRVLAWDMPGYGESPMLNVTRANAGDYADALAALLDRAGVKQTVLVGHSLGALVACAFAAKYPQRVLHVVLADAAQGYGQSSPEQREKIWRSREQQMALGGEILAQTRAAKLLRPGAREADIATVAAGMRKLRSEGYLAAAWMLAHDDIHGWLKSYSGAFEVWCGEQDAITQPELVQGLALRYAMPFTAIPQAGHASYLDNDVFFNQQLLRIKEEVRDECTN</sequence>
<feature type="domain" description="AB hydrolase-1" evidence="2">
    <location>
        <begin position="13"/>
        <end position="154"/>
    </location>
</feature>
<keyword evidence="4" id="KW-1185">Reference proteome</keyword>
<dbReference type="GO" id="GO:0016020">
    <property type="term" value="C:membrane"/>
    <property type="evidence" value="ECO:0007669"/>
    <property type="project" value="TreeGrafter"/>
</dbReference>
<evidence type="ECO:0000256" key="1">
    <source>
        <dbReference type="ARBA" id="ARBA00022801"/>
    </source>
</evidence>
<dbReference type="Pfam" id="PF00561">
    <property type="entry name" value="Abhydrolase_1"/>
    <property type="match status" value="1"/>
</dbReference>
<accession>A0A485APF6</accession>
<dbReference type="InterPro" id="IPR029058">
    <property type="entry name" value="AB_hydrolase_fold"/>
</dbReference>
<protein>
    <submittedName>
        <fullName evidence="3">3-oxoadipate enol-lactonase 2</fullName>
        <ecNumber evidence="3">3.1.1.24</ecNumber>
    </submittedName>
</protein>
<dbReference type="SUPFAM" id="SSF53474">
    <property type="entry name" value="alpha/beta-Hydrolases"/>
    <property type="match status" value="1"/>
</dbReference>
<dbReference type="Proteomes" id="UP000401081">
    <property type="component" value="Unassembled WGS sequence"/>
</dbReference>
<dbReference type="PANTHER" id="PTHR43798:SF31">
    <property type="entry name" value="AB HYDROLASE SUPERFAMILY PROTEIN YCLE"/>
    <property type="match status" value="1"/>
</dbReference>
<proteinExistence type="predicted"/>
<evidence type="ECO:0000313" key="4">
    <source>
        <dbReference type="Proteomes" id="UP000401081"/>
    </source>
</evidence>
<reference evidence="3 4" key="1">
    <citation type="submission" date="2019-03" db="EMBL/GenBank/DDBJ databases">
        <authorList>
            <consortium name="Pathogen Informatics"/>
        </authorList>
    </citation>
    <scope>NUCLEOTIDE SEQUENCE [LARGE SCALE GENOMIC DNA]</scope>
    <source>
        <strain evidence="3 4">NCTC12993</strain>
    </source>
</reference>